<keyword evidence="7" id="KW-1185">Reference proteome</keyword>
<dbReference type="OrthoDB" id="4293777at2"/>
<dbReference type="Pfam" id="PF01418">
    <property type="entry name" value="HTH_6"/>
    <property type="match status" value="1"/>
</dbReference>
<feature type="domain" description="SIS" evidence="5">
    <location>
        <begin position="139"/>
        <end position="276"/>
    </location>
</feature>
<dbReference type="GO" id="GO:1901135">
    <property type="term" value="P:carbohydrate derivative metabolic process"/>
    <property type="evidence" value="ECO:0007669"/>
    <property type="project" value="InterPro"/>
</dbReference>
<dbReference type="InterPro" id="IPR035472">
    <property type="entry name" value="RpiR-like_SIS"/>
</dbReference>
<evidence type="ECO:0000256" key="1">
    <source>
        <dbReference type="ARBA" id="ARBA00023015"/>
    </source>
</evidence>
<keyword evidence="1" id="KW-0805">Transcription regulation</keyword>
<dbReference type="CDD" id="cd05013">
    <property type="entry name" value="SIS_RpiR"/>
    <property type="match status" value="1"/>
</dbReference>
<reference evidence="6 7" key="1">
    <citation type="submission" date="2019-01" db="EMBL/GenBank/DDBJ databases">
        <title>Egibacter rhizosphaerae EGI 80759T.</title>
        <authorList>
            <person name="Chen D.-D."/>
            <person name="Tian Y."/>
            <person name="Jiao J.-Y."/>
            <person name="Zhang X.-T."/>
            <person name="Zhang Y.-G."/>
            <person name="Zhang Y."/>
            <person name="Xiao M."/>
            <person name="Shu W.-S."/>
            <person name="Li W.-J."/>
        </authorList>
    </citation>
    <scope>NUCLEOTIDE SEQUENCE [LARGE SCALE GENOMIC DNA]</scope>
    <source>
        <strain evidence="6 7">EGI 80759</strain>
    </source>
</reference>
<proteinExistence type="predicted"/>
<dbReference type="GO" id="GO:0003677">
    <property type="term" value="F:DNA binding"/>
    <property type="evidence" value="ECO:0007669"/>
    <property type="project" value="UniProtKB-KW"/>
</dbReference>
<dbReference type="InterPro" id="IPR000281">
    <property type="entry name" value="HTH_RpiR"/>
</dbReference>
<feature type="domain" description="HTH rpiR-type" evidence="4">
    <location>
        <begin position="16"/>
        <end position="92"/>
    </location>
</feature>
<dbReference type="SUPFAM" id="SSF46689">
    <property type="entry name" value="Homeodomain-like"/>
    <property type="match status" value="1"/>
</dbReference>
<organism evidence="6 7">
    <name type="scientific">Egibacter rhizosphaerae</name>
    <dbReference type="NCBI Taxonomy" id="1670831"/>
    <lineage>
        <taxon>Bacteria</taxon>
        <taxon>Bacillati</taxon>
        <taxon>Actinomycetota</taxon>
        <taxon>Nitriliruptoria</taxon>
        <taxon>Egibacterales</taxon>
        <taxon>Egibacteraceae</taxon>
        <taxon>Egibacter</taxon>
    </lineage>
</organism>
<keyword evidence="2" id="KW-0238">DNA-binding</keyword>
<dbReference type="SUPFAM" id="SSF53697">
    <property type="entry name" value="SIS domain"/>
    <property type="match status" value="1"/>
</dbReference>
<keyword evidence="3" id="KW-0804">Transcription</keyword>
<dbReference type="InterPro" id="IPR047640">
    <property type="entry name" value="RpiR-like"/>
</dbReference>
<evidence type="ECO:0000313" key="7">
    <source>
        <dbReference type="Proteomes" id="UP000291469"/>
    </source>
</evidence>
<dbReference type="EMBL" id="CP036402">
    <property type="protein sequence ID" value="QBI19416.1"/>
    <property type="molecule type" value="Genomic_DNA"/>
</dbReference>
<dbReference type="AlphaFoldDB" id="A0A411YE10"/>
<dbReference type="InterPro" id="IPR046348">
    <property type="entry name" value="SIS_dom_sf"/>
</dbReference>
<dbReference type="Proteomes" id="UP000291469">
    <property type="component" value="Chromosome"/>
</dbReference>
<dbReference type="InterPro" id="IPR036388">
    <property type="entry name" value="WH-like_DNA-bd_sf"/>
</dbReference>
<dbReference type="GO" id="GO:0003700">
    <property type="term" value="F:DNA-binding transcription factor activity"/>
    <property type="evidence" value="ECO:0007669"/>
    <property type="project" value="InterPro"/>
</dbReference>
<dbReference type="PANTHER" id="PTHR30514:SF18">
    <property type="entry name" value="RPIR-FAMILY TRANSCRIPTIONAL REGULATOR"/>
    <property type="match status" value="1"/>
</dbReference>
<dbReference type="PANTHER" id="PTHR30514">
    <property type="entry name" value="GLUCOKINASE"/>
    <property type="match status" value="1"/>
</dbReference>
<evidence type="ECO:0000256" key="3">
    <source>
        <dbReference type="ARBA" id="ARBA00023163"/>
    </source>
</evidence>
<evidence type="ECO:0000259" key="5">
    <source>
        <dbReference type="PROSITE" id="PS51464"/>
    </source>
</evidence>
<dbReference type="Gene3D" id="3.40.50.10490">
    <property type="entry name" value="Glucose-6-phosphate isomerase like protein, domain 1"/>
    <property type="match status" value="1"/>
</dbReference>
<dbReference type="GO" id="GO:0097367">
    <property type="term" value="F:carbohydrate derivative binding"/>
    <property type="evidence" value="ECO:0007669"/>
    <property type="project" value="InterPro"/>
</dbReference>
<dbReference type="InterPro" id="IPR001347">
    <property type="entry name" value="SIS_dom"/>
</dbReference>
<dbReference type="Gene3D" id="1.10.10.10">
    <property type="entry name" value="Winged helix-like DNA-binding domain superfamily/Winged helix DNA-binding domain"/>
    <property type="match status" value="1"/>
</dbReference>
<sequence>MDGGGQDAVVEPTSYKDLEALLRERLHEFTPNQRRIAQQLLSDPEGCAFQTVSELAGSVGVNESTVVRFANALGLRGYPQLARLCQQRLREQAQLLERFDALNYLETVDGELLGRTVAYDQANIARTFANVDPDSWQQAVRALSTSRAVGVVGLRKSFAASTLLAYLLRLVRDEVHELGTLPAMLPDGLRRFGPDDVVVGISIHRYARDTVRALEVARAAGATTIALTDNASSPLTPQSDVSFYVDVAGVSLLRSVTAFTSMVQALASAVATELGTHTRSALLLEEKLLADFDVYHDGPSRSGGAR</sequence>
<protein>
    <submittedName>
        <fullName evidence="6">MurR/RpiR family transcriptional regulator</fullName>
    </submittedName>
</protein>
<dbReference type="PROSITE" id="PS51464">
    <property type="entry name" value="SIS"/>
    <property type="match status" value="1"/>
</dbReference>
<dbReference type="KEGG" id="erz:ER308_07530"/>
<dbReference type="PROSITE" id="PS51071">
    <property type="entry name" value="HTH_RPIR"/>
    <property type="match status" value="1"/>
</dbReference>
<evidence type="ECO:0000259" key="4">
    <source>
        <dbReference type="PROSITE" id="PS51071"/>
    </source>
</evidence>
<dbReference type="InterPro" id="IPR009057">
    <property type="entry name" value="Homeodomain-like_sf"/>
</dbReference>
<accession>A0A411YE10</accession>
<name>A0A411YE10_9ACTN</name>
<evidence type="ECO:0000313" key="6">
    <source>
        <dbReference type="EMBL" id="QBI19416.1"/>
    </source>
</evidence>
<evidence type="ECO:0000256" key="2">
    <source>
        <dbReference type="ARBA" id="ARBA00023125"/>
    </source>
</evidence>
<gene>
    <name evidence="6" type="ORF">ER308_07530</name>
</gene>
<dbReference type="Pfam" id="PF01380">
    <property type="entry name" value="SIS"/>
    <property type="match status" value="1"/>
</dbReference>